<reference evidence="7" key="1">
    <citation type="submission" date="2022-04" db="EMBL/GenBank/DDBJ databases">
        <title>A functionally conserved STORR gene fusion in Papaver species that diverged 16.8 million years ago.</title>
        <authorList>
            <person name="Catania T."/>
        </authorList>
    </citation>
    <scope>NUCLEOTIDE SEQUENCE</scope>
    <source>
        <strain evidence="7">S-188037</strain>
    </source>
</reference>
<dbReference type="PRINTS" id="PR00929">
    <property type="entry name" value="ATHOOK"/>
</dbReference>
<dbReference type="SMART" id="SM00384">
    <property type="entry name" value="AT_hook"/>
    <property type="match status" value="3"/>
</dbReference>
<evidence type="ECO:0000256" key="5">
    <source>
        <dbReference type="SAM" id="MobiDB-lite"/>
    </source>
</evidence>
<dbReference type="InterPro" id="IPR005818">
    <property type="entry name" value="Histone_H1/H5_H15"/>
</dbReference>
<dbReference type="PANTHER" id="PTHR11467">
    <property type="entry name" value="HISTONE H1"/>
    <property type="match status" value="1"/>
</dbReference>
<keyword evidence="8" id="KW-1185">Reference proteome</keyword>
<feature type="domain" description="H15" evidence="6">
    <location>
        <begin position="9"/>
        <end position="71"/>
    </location>
</feature>
<comment type="caution">
    <text evidence="7">The sequence shown here is derived from an EMBL/GenBank/DDBJ whole genome shotgun (WGS) entry which is preliminary data.</text>
</comment>
<dbReference type="AlphaFoldDB" id="A0AAD4T7L2"/>
<keyword evidence="2" id="KW-0677">Repeat</keyword>
<dbReference type="GO" id="GO:0000786">
    <property type="term" value="C:nucleosome"/>
    <property type="evidence" value="ECO:0007669"/>
    <property type="project" value="InterPro"/>
</dbReference>
<dbReference type="GO" id="GO:0003690">
    <property type="term" value="F:double-stranded DNA binding"/>
    <property type="evidence" value="ECO:0007669"/>
    <property type="project" value="TreeGrafter"/>
</dbReference>
<organism evidence="7 8">
    <name type="scientific">Papaver atlanticum</name>
    <dbReference type="NCBI Taxonomy" id="357466"/>
    <lineage>
        <taxon>Eukaryota</taxon>
        <taxon>Viridiplantae</taxon>
        <taxon>Streptophyta</taxon>
        <taxon>Embryophyta</taxon>
        <taxon>Tracheophyta</taxon>
        <taxon>Spermatophyta</taxon>
        <taxon>Magnoliopsida</taxon>
        <taxon>Ranunculales</taxon>
        <taxon>Papaveraceae</taxon>
        <taxon>Papaveroideae</taxon>
        <taxon>Papaver</taxon>
    </lineage>
</organism>
<dbReference type="PRINTS" id="PR00930">
    <property type="entry name" value="HIGHMOBLTYIY"/>
</dbReference>
<keyword evidence="4" id="KW-0539">Nucleus</keyword>
<dbReference type="GO" id="GO:0030261">
    <property type="term" value="P:chromosome condensation"/>
    <property type="evidence" value="ECO:0007669"/>
    <property type="project" value="TreeGrafter"/>
</dbReference>
<dbReference type="GO" id="GO:0031492">
    <property type="term" value="F:nucleosomal DNA binding"/>
    <property type="evidence" value="ECO:0007669"/>
    <property type="project" value="TreeGrafter"/>
</dbReference>
<feature type="region of interest" description="Disordered" evidence="5">
    <location>
        <begin position="85"/>
        <end position="186"/>
    </location>
</feature>
<dbReference type="GO" id="GO:0006334">
    <property type="term" value="P:nucleosome assembly"/>
    <property type="evidence" value="ECO:0007669"/>
    <property type="project" value="InterPro"/>
</dbReference>
<accession>A0AAD4T7L2</accession>
<dbReference type="InterPro" id="IPR036390">
    <property type="entry name" value="WH_DNA-bd_sf"/>
</dbReference>
<dbReference type="GO" id="GO:0006355">
    <property type="term" value="P:regulation of DNA-templated transcription"/>
    <property type="evidence" value="ECO:0007669"/>
    <property type="project" value="InterPro"/>
</dbReference>
<evidence type="ECO:0000256" key="1">
    <source>
        <dbReference type="ARBA" id="ARBA00004123"/>
    </source>
</evidence>
<evidence type="ECO:0000256" key="2">
    <source>
        <dbReference type="ARBA" id="ARBA00022737"/>
    </source>
</evidence>
<dbReference type="PROSITE" id="PS51504">
    <property type="entry name" value="H15"/>
    <property type="match status" value="1"/>
</dbReference>
<dbReference type="Gene3D" id="1.10.10.10">
    <property type="entry name" value="Winged helix-like DNA-binding domain superfamily/Winged helix DNA-binding domain"/>
    <property type="match status" value="1"/>
</dbReference>
<evidence type="ECO:0000259" key="6">
    <source>
        <dbReference type="PROSITE" id="PS51504"/>
    </source>
</evidence>
<feature type="compositionally biased region" description="Basic and acidic residues" evidence="5">
    <location>
        <begin position="160"/>
        <end position="180"/>
    </location>
</feature>
<dbReference type="SUPFAM" id="SSF46785">
    <property type="entry name" value="Winged helix' DNA-binding domain"/>
    <property type="match status" value="1"/>
</dbReference>
<protein>
    <recommendedName>
        <fullName evidence="6">H15 domain-containing protein</fullName>
    </recommendedName>
</protein>
<proteinExistence type="predicted"/>
<dbReference type="EMBL" id="JAJJMB010003726">
    <property type="protein sequence ID" value="KAI3945705.1"/>
    <property type="molecule type" value="Genomic_DNA"/>
</dbReference>
<comment type="subcellular location">
    <subcellularLocation>
        <location evidence="1">Nucleus</location>
    </subcellularLocation>
</comment>
<dbReference type="InterPro" id="IPR036388">
    <property type="entry name" value="WH-like_DNA-bd_sf"/>
</dbReference>
<dbReference type="Pfam" id="PF00538">
    <property type="entry name" value="Linker_histone"/>
    <property type="match status" value="1"/>
</dbReference>
<dbReference type="InterPro" id="IPR017956">
    <property type="entry name" value="AT_hook_DNA-bd_motif"/>
</dbReference>
<evidence type="ECO:0000313" key="7">
    <source>
        <dbReference type="EMBL" id="KAI3945705.1"/>
    </source>
</evidence>
<dbReference type="PANTHER" id="PTHR11467:SF162">
    <property type="entry name" value="HMG-Y-RELATED PROTEIN A"/>
    <property type="match status" value="1"/>
</dbReference>
<evidence type="ECO:0000256" key="3">
    <source>
        <dbReference type="ARBA" id="ARBA00023125"/>
    </source>
</evidence>
<dbReference type="Proteomes" id="UP001202328">
    <property type="component" value="Unassembled WGS sequence"/>
</dbReference>
<dbReference type="GO" id="GO:0005730">
    <property type="term" value="C:nucleolus"/>
    <property type="evidence" value="ECO:0007669"/>
    <property type="project" value="TreeGrafter"/>
</dbReference>
<gene>
    <name evidence="7" type="ORF">MKW98_022979</name>
</gene>
<name>A0AAD4T7L2_9MAGN</name>
<evidence type="ECO:0000313" key="8">
    <source>
        <dbReference type="Proteomes" id="UP001202328"/>
    </source>
</evidence>
<feature type="compositionally biased region" description="Low complexity" evidence="5">
    <location>
        <begin position="137"/>
        <end position="146"/>
    </location>
</feature>
<dbReference type="InterPro" id="IPR000116">
    <property type="entry name" value="HMGA"/>
</dbReference>
<dbReference type="SMART" id="SM00526">
    <property type="entry name" value="H15"/>
    <property type="match status" value="1"/>
</dbReference>
<evidence type="ECO:0000256" key="4">
    <source>
        <dbReference type="ARBA" id="ARBA00023242"/>
    </source>
</evidence>
<dbReference type="GO" id="GO:0045910">
    <property type="term" value="P:negative regulation of DNA recombination"/>
    <property type="evidence" value="ECO:0007669"/>
    <property type="project" value="TreeGrafter"/>
</dbReference>
<keyword evidence="3" id="KW-0238">DNA-binding</keyword>
<sequence>MGTEELSGSLPQYPEMILGAISALNSPTGSNKSTISNYIKARYGDLLTQHLEKLKESGQLVFVKNNYMHPNPDAPPKEVEVKFKADEGDQGGGDGYDEEDDHGESSKVVVSVGVPGNITGSPRPRGRGRPPKPKSEAAMALAAAKASVFGPKRGRGRPPQNRDESGGAAVEERKVSEPSRPRGRPKKIRVVEGECDHHASSGIVPVGFLVVLDLISLVLDLVVDLLRLSLPLVLLWVSDL</sequence>